<keyword evidence="8" id="KW-0333">Golgi apparatus</keyword>
<evidence type="ECO:0000256" key="5">
    <source>
        <dbReference type="ARBA" id="ARBA00022824"/>
    </source>
</evidence>
<name>A0AAV6N2N0_9ROSI</name>
<comment type="caution">
    <text evidence="14">The sequence shown here is derived from an EMBL/GenBank/DDBJ whole genome shotgun (WGS) entry which is preliminary data.</text>
</comment>
<evidence type="ECO:0000256" key="2">
    <source>
        <dbReference type="ARBA" id="ARBA00004409"/>
    </source>
</evidence>
<evidence type="ECO:0000256" key="11">
    <source>
        <dbReference type="ARBA" id="ARBA00037962"/>
    </source>
</evidence>
<keyword evidence="5" id="KW-0256">Endoplasmic reticulum</keyword>
<keyword evidence="4" id="KW-0812">Transmembrane</keyword>
<keyword evidence="3" id="KW-0813">Transport</keyword>
<reference evidence="14 15" key="1">
    <citation type="journal article" date="2021" name="Hortic Res">
        <title>The domestication of Cucurbita argyrosperma as revealed by the genome of its wild relative.</title>
        <authorList>
            <person name="Barrera-Redondo J."/>
            <person name="Sanchez-de la Vega G."/>
            <person name="Aguirre-Liguori J.A."/>
            <person name="Castellanos-Morales G."/>
            <person name="Gutierrez-Guerrero Y.T."/>
            <person name="Aguirre-Dugua X."/>
            <person name="Aguirre-Planter E."/>
            <person name="Tenaillon M.I."/>
            <person name="Lira-Saade R."/>
            <person name="Eguiarte L.E."/>
        </authorList>
    </citation>
    <scope>NUCLEOTIDE SEQUENCE [LARGE SCALE GENOMIC DNA]</scope>
    <source>
        <strain evidence="14">JBR-2021</strain>
    </source>
</reference>
<feature type="domain" description="T-SNARE coiled-coil homology" evidence="13">
    <location>
        <begin position="187"/>
        <end position="249"/>
    </location>
</feature>
<evidence type="ECO:0000256" key="1">
    <source>
        <dbReference type="ARBA" id="ARBA00004163"/>
    </source>
</evidence>
<keyword evidence="15" id="KW-1185">Reference proteome</keyword>
<dbReference type="PANTHER" id="PTHR12791">
    <property type="entry name" value="GOLGI SNARE BET1-RELATED"/>
    <property type="match status" value="1"/>
</dbReference>
<evidence type="ECO:0000313" key="15">
    <source>
        <dbReference type="Proteomes" id="UP000685013"/>
    </source>
</evidence>
<keyword evidence="6" id="KW-0653">Protein transport</keyword>
<evidence type="ECO:0000256" key="8">
    <source>
        <dbReference type="ARBA" id="ARBA00023034"/>
    </source>
</evidence>
<evidence type="ECO:0000313" key="14">
    <source>
        <dbReference type="EMBL" id="KAG6591687.1"/>
    </source>
</evidence>
<organism evidence="14 15">
    <name type="scientific">Cucurbita argyrosperma subsp. sororia</name>
    <dbReference type="NCBI Taxonomy" id="37648"/>
    <lineage>
        <taxon>Eukaryota</taxon>
        <taxon>Viridiplantae</taxon>
        <taxon>Streptophyta</taxon>
        <taxon>Embryophyta</taxon>
        <taxon>Tracheophyta</taxon>
        <taxon>Spermatophyta</taxon>
        <taxon>Magnoliopsida</taxon>
        <taxon>eudicotyledons</taxon>
        <taxon>Gunneridae</taxon>
        <taxon>Pentapetalae</taxon>
        <taxon>rosids</taxon>
        <taxon>fabids</taxon>
        <taxon>Cucurbitales</taxon>
        <taxon>Cucurbitaceae</taxon>
        <taxon>Cucurbiteae</taxon>
        <taxon>Cucurbita</taxon>
    </lineage>
</organism>
<evidence type="ECO:0000259" key="13">
    <source>
        <dbReference type="PROSITE" id="PS50192"/>
    </source>
</evidence>
<dbReference type="GO" id="GO:0005789">
    <property type="term" value="C:endoplasmic reticulum membrane"/>
    <property type="evidence" value="ECO:0007669"/>
    <property type="project" value="UniProtKB-SubCell"/>
</dbReference>
<keyword evidence="7" id="KW-1133">Transmembrane helix</keyword>
<feature type="non-terminal residue" evidence="14">
    <location>
        <position position="1"/>
    </location>
</feature>
<evidence type="ECO:0000256" key="9">
    <source>
        <dbReference type="ARBA" id="ARBA00023054"/>
    </source>
</evidence>
<comment type="function">
    <text evidence="12">Required for vesicular transport from the ER to the Golgi complex. Functions as a SNARE associated with ER-derived vesicles.</text>
</comment>
<dbReference type="AlphaFoldDB" id="A0AAV6N2N0"/>
<comment type="subcellular location">
    <subcellularLocation>
        <location evidence="1">Endoplasmic reticulum membrane</location>
        <topology evidence="1">Single-pass type IV membrane protein</topology>
    </subcellularLocation>
    <subcellularLocation>
        <location evidence="2">Golgi apparatus membrane</location>
        <topology evidence="2">Single-pass type IV membrane protein</topology>
    </subcellularLocation>
</comment>
<dbReference type="Proteomes" id="UP000685013">
    <property type="component" value="Chromosome 9"/>
</dbReference>
<comment type="similarity">
    <text evidence="11">Belongs to the BET1 family.</text>
</comment>
<evidence type="ECO:0000256" key="3">
    <source>
        <dbReference type="ARBA" id="ARBA00022448"/>
    </source>
</evidence>
<sequence>MGVEFDLRENEWMKNKRIADWILRRTGRIPIERFEGSACFASLGDRGEAATGLAPIVIAGADAWAFAPRLHAEFILILIKEYTGLYKVKDIPVSNSRNPVYFILENRTGIHPPFTPRQRASDKREPENPDLLCALTFRTEDSETDPRNSSFRGGSSFYNGNAAPYRSREGLSTRTAAASDEIQLQIDPMQGDLDDEIVGLHSQVKRLRNIAHDIGTEAKFQHDFLDQLQMTLIKAQAGVKDNPGKSPSYHLLGGIHPGCVTCN</sequence>
<dbReference type="GO" id="GO:0000139">
    <property type="term" value="C:Golgi membrane"/>
    <property type="evidence" value="ECO:0007669"/>
    <property type="project" value="UniProtKB-SubCell"/>
</dbReference>
<accession>A0AAV6N2N0</accession>
<evidence type="ECO:0000256" key="4">
    <source>
        <dbReference type="ARBA" id="ARBA00022692"/>
    </source>
</evidence>
<dbReference type="FunFam" id="1.20.5.110:FF:000056">
    <property type="entry name" value="Bet1-like protein At4g14600"/>
    <property type="match status" value="1"/>
</dbReference>
<evidence type="ECO:0000256" key="7">
    <source>
        <dbReference type="ARBA" id="ARBA00022989"/>
    </source>
</evidence>
<evidence type="ECO:0000256" key="12">
    <source>
        <dbReference type="ARBA" id="ARBA00060029"/>
    </source>
</evidence>
<gene>
    <name evidence="14" type="ORF">SDJN03_14033</name>
</gene>
<protein>
    <submittedName>
        <fullName evidence="14">Bet1-like protein</fullName>
    </submittedName>
</protein>
<dbReference type="GO" id="GO:0015031">
    <property type="term" value="P:protein transport"/>
    <property type="evidence" value="ECO:0007669"/>
    <property type="project" value="UniProtKB-KW"/>
</dbReference>
<evidence type="ECO:0000256" key="10">
    <source>
        <dbReference type="ARBA" id="ARBA00023136"/>
    </source>
</evidence>
<dbReference type="PROSITE" id="PS50192">
    <property type="entry name" value="T_SNARE"/>
    <property type="match status" value="1"/>
</dbReference>
<dbReference type="CDD" id="cd15841">
    <property type="entry name" value="SNARE_Qc"/>
    <property type="match status" value="1"/>
</dbReference>
<proteinExistence type="inferred from homology"/>
<dbReference type="InterPro" id="IPR000727">
    <property type="entry name" value="T_SNARE_dom"/>
</dbReference>
<keyword evidence="10" id="KW-0472">Membrane</keyword>
<dbReference type="EMBL" id="JAGKQH010000009">
    <property type="protein sequence ID" value="KAG6591687.1"/>
    <property type="molecule type" value="Genomic_DNA"/>
</dbReference>
<keyword evidence="9" id="KW-0175">Coiled coil</keyword>
<evidence type="ECO:0000256" key="6">
    <source>
        <dbReference type="ARBA" id="ARBA00022927"/>
    </source>
</evidence>